<sequence>MNRSLFMSKLCRNLFNFVFPLIALQVSACSHKANPEHIKKSSAISTRLLFSDKNEVTLVTDDGKNIRKPFFPQQKLYHSPKQSVI</sequence>
<dbReference type="EMBL" id="FOSP01000036">
    <property type="protein sequence ID" value="SFL15881.1"/>
    <property type="molecule type" value="Genomic_DNA"/>
</dbReference>
<name>A0A1I4FHF4_9PROT</name>
<keyword evidence="1" id="KW-0732">Signal</keyword>
<reference evidence="3" key="1">
    <citation type="submission" date="2016-10" db="EMBL/GenBank/DDBJ databases">
        <authorList>
            <person name="Varghese N."/>
            <person name="Submissions S."/>
        </authorList>
    </citation>
    <scope>NUCLEOTIDE SEQUENCE [LARGE SCALE GENOMIC DNA]</scope>
    <source>
        <strain evidence="3">Nm69</strain>
    </source>
</reference>
<proteinExistence type="predicted"/>
<evidence type="ECO:0000313" key="2">
    <source>
        <dbReference type="EMBL" id="SFL15881.1"/>
    </source>
</evidence>
<accession>A0A1I4FHF4</accession>
<dbReference type="Proteomes" id="UP000199533">
    <property type="component" value="Unassembled WGS sequence"/>
</dbReference>
<evidence type="ECO:0000256" key="1">
    <source>
        <dbReference type="SAM" id="SignalP"/>
    </source>
</evidence>
<keyword evidence="3" id="KW-1185">Reference proteome</keyword>
<protein>
    <submittedName>
        <fullName evidence="2">Uncharacterized protein</fullName>
    </submittedName>
</protein>
<feature type="signal peptide" evidence="1">
    <location>
        <begin position="1"/>
        <end position="28"/>
    </location>
</feature>
<organism evidence="2 3">
    <name type="scientific">Nitrosomonas aestuarii</name>
    <dbReference type="NCBI Taxonomy" id="52441"/>
    <lineage>
        <taxon>Bacteria</taxon>
        <taxon>Pseudomonadati</taxon>
        <taxon>Pseudomonadota</taxon>
        <taxon>Betaproteobacteria</taxon>
        <taxon>Nitrosomonadales</taxon>
        <taxon>Nitrosomonadaceae</taxon>
        <taxon>Nitrosomonas</taxon>
    </lineage>
</organism>
<dbReference type="AlphaFoldDB" id="A0A1I4FHF4"/>
<evidence type="ECO:0000313" key="3">
    <source>
        <dbReference type="Proteomes" id="UP000199533"/>
    </source>
</evidence>
<gene>
    <name evidence="2" type="ORF">SAMN05216302_103619</name>
</gene>
<feature type="chain" id="PRO_5011447512" evidence="1">
    <location>
        <begin position="29"/>
        <end position="85"/>
    </location>
</feature>